<evidence type="ECO:0008006" key="3">
    <source>
        <dbReference type="Google" id="ProtNLM"/>
    </source>
</evidence>
<evidence type="ECO:0000313" key="2">
    <source>
        <dbReference type="Proteomes" id="UP001156903"/>
    </source>
</evidence>
<accession>A0ABQ6C5J6</accession>
<reference evidence="2" key="1">
    <citation type="journal article" date="2019" name="Int. J. Syst. Evol. Microbiol.">
        <title>The Global Catalogue of Microorganisms (GCM) 10K type strain sequencing project: providing services to taxonomists for standard genome sequencing and annotation.</title>
        <authorList>
            <consortium name="The Broad Institute Genomics Platform"/>
            <consortium name="The Broad Institute Genome Sequencing Center for Infectious Disease"/>
            <person name="Wu L."/>
            <person name="Ma J."/>
        </authorList>
    </citation>
    <scope>NUCLEOTIDE SEQUENCE [LARGE SCALE GENOMIC DNA]</scope>
    <source>
        <strain evidence="2">NBRC 109341</strain>
    </source>
</reference>
<dbReference type="Proteomes" id="UP001156903">
    <property type="component" value="Unassembled WGS sequence"/>
</dbReference>
<sequence length="78" mass="8496">MVFNSKETFMTQTGNIVGTVEFRPGDGPMIPIPCGPVDIETTHTEATLSWLDGDTHGVAAMPLTEFKRYLNEGAIRLA</sequence>
<evidence type="ECO:0000313" key="1">
    <source>
        <dbReference type="EMBL" id="GLS15568.1"/>
    </source>
</evidence>
<proteinExistence type="predicted"/>
<name>A0ABQ6C5J6_9BURK</name>
<protein>
    <recommendedName>
        <fullName evidence="3">DUF2158 domain-containing protein</fullName>
    </recommendedName>
</protein>
<organism evidence="1 2">
    <name type="scientific">Hydrogenophaga electricum</name>
    <dbReference type="NCBI Taxonomy" id="1230953"/>
    <lineage>
        <taxon>Bacteria</taxon>
        <taxon>Pseudomonadati</taxon>
        <taxon>Pseudomonadota</taxon>
        <taxon>Betaproteobacteria</taxon>
        <taxon>Burkholderiales</taxon>
        <taxon>Comamonadaceae</taxon>
        <taxon>Hydrogenophaga</taxon>
    </lineage>
</organism>
<dbReference type="EMBL" id="BSPB01000028">
    <property type="protein sequence ID" value="GLS15568.1"/>
    <property type="molecule type" value="Genomic_DNA"/>
</dbReference>
<comment type="caution">
    <text evidence="1">The sequence shown here is derived from an EMBL/GenBank/DDBJ whole genome shotgun (WGS) entry which is preliminary data.</text>
</comment>
<keyword evidence="2" id="KW-1185">Reference proteome</keyword>
<gene>
    <name evidence="1" type="ORF">GCM10007935_30040</name>
</gene>